<keyword evidence="4" id="KW-0378">Hydrolase</keyword>
<organism evidence="4 5">
    <name type="scientific">Bacillus aquiflavi</name>
    <dbReference type="NCBI Taxonomy" id="2672567"/>
    <lineage>
        <taxon>Bacteria</taxon>
        <taxon>Bacillati</taxon>
        <taxon>Bacillota</taxon>
        <taxon>Bacilli</taxon>
        <taxon>Bacillales</taxon>
        <taxon>Bacillaceae</taxon>
        <taxon>Bacillus</taxon>
    </lineage>
</organism>
<feature type="domain" description="CAAX prenyl protease 2/Lysostaphin resistance protein A-like" evidence="2">
    <location>
        <begin position="170"/>
        <end position="261"/>
    </location>
</feature>
<dbReference type="Pfam" id="PF02517">
    <property type="entry name" value="Rce1-like"/>
    <property type="match status" value="1"/>
</dbReference>
<proteinExistence type="predicted"/>
<feature type="transmembrane region" description="Helical" evidence="1">
    <location>
        <begin position="7"/>
        <end position="25"/>
    </location>
</feature>
<feature type="transmembrane region" description="Helical" evidence="1">
    <location>
        <begin position="171"/>
        <end position="193"/>
    </location>
</feature>
<evidence type="ECO:0000259" key="2">
    <source>
        <dbReference type="Pfam" id="PF02517"/>
    </source>
</evidence>
<comment type="caution">
    <text evidence="4">The sequence shown here is derived from an EMBL/GenBank/DDBJ whole genome shotgun (WGS) entry which is preliminary data.</text>
</comment>
<dbReference type="InterPro" id="IPR003675">
    <property type="entry name" value="Rce1/LyrA-like_dom"/>
</dbReference>
<keyword evidence="5" id="KW-1185">Reference proteome</keyword>
<evidence type="ECO:0000313" key="6">
    <source>
        <dbReference type="Proteomes" id="UP000570010"/>
    </source>
</evidence>
<dbReference type="GO" id="GO:0006508">
    <property type="term" value="P:proteolysis"/>
    <property type="evidence" value="ECO:0007669"/>
    <property type="project" value="UniProtKB-KW"/>
</dbReference>
<reference evidence="3 6" key="2">
    <citation type="submission" date="2020-07" db="EMBL/GenBank/DDBJ databases">
        <authorList>
            <person name="Feng H."/>
        </authorList>
    </citation>
    <scope>NUCLEOTIDE SEQUENCE [LARGE SCALE GENOMIC DNA]</scope>
    <source>
        <strain evidence="3">S-12</strain>
        <strain evidence="6">s-12</strain>
    </source>
</reference>
<name>A0A6B3W103_9BACI</name>
<accession>A0A6B3W103</accession>
<keyword evidence="1" id="KW-0812">Transmembrane</keyword>
<keyword evidence="1" id="KW-1133">Transmembrane helix</keyword>
<keyword evidence="4" id="KW-0482">Metalloprotease</keyword>
<evidence type="ECO:0000313" key="4">
    <source>
        <dbReference type="EMBL" id="NEY82872.1"/>
    </source>
</evidence>
<dbReference type="RefSeq" id="WP_163243270.1">
    <property type="nucleotide sequence ID" value="NZ_CP082780.1"/>
</dbReference>
<feature type="transmembrane region" description="Helical" evidence="1">
    <location>
        <begin position="55"/>
        <end position="76"/>
    </location>
</feature>
<dbReference type="EMBL" id="JACEIO010000049">
    <property type="protein sequence ID" value="MBA4538509.1"/>
    <property type="molecule type" value="Genomic_DNA"/>
</dbReference>
<dbReference type="Proteomes" id="UP000472971">
    <property type="component" value="Unassembled WGS sequence"/>
</dbReference>
<feature type="transmembrane region" description="Helical" evidence="1">
    <location>
        <begin position="31"/>
        <end position="48"/>
    </location>
</feature>
<dbReference type="AlphaFoldDB" id="A0A6B3W103"/>
<protein>
    <submittedName>
        <fullName evidence="4">CPBP family intramembrane metalloprotease</fullName>
    </submittedName>
</protein>
<dbReference type="GO" id="GO:0080120">
    <property type="term" value="P:CAAX-box protein maturation"/>
    <property type="evidence" value="ECO:0007669"/>
    <property type="project" value="UniProtKB-ARBA"/>
</dbReference>
<dbReference type="GO" id="GO:0008237">
    <property type="term" value="F:metallopeptidase activity"/>
    <property type="evidence" value="ECO:0007669"/>
    <property type="project" value="UniProtKB-KW"/>
</dbReference>
<dbReference type="Proteomes" id="UP000570010">
    <property type="component" value="Unassembled WGS sequence"/>
</dbReference>
<keyword evidence="1" id="KW-0472">Membrane</keyword>
<sequence>MKGTQYPITVSSILLSAVFLLMYLFFQLQLYNGTFLIMFVLLLSIVFLKEKNRVFAWTIIAFFLGEMLLLYGNQLIDQLPISHSWSEVVKSLLILFPLLFIFYISKKFKVKFNIYNRRPKWEKAFSLRFSENRSHVIRVKQLFIALWIIFLIVFFLLIMRGNVELLNKEILFGMIVFSIVNGILEEILWRGVLLTKFVSIVGEHLGLLFISIAFGFSVLSVEHALAFVPVFFIIGLLFGKLTVSAKSIIVAINLHIVFNLLMFLTH</sequence>
<feature type="transmembrane region" description="Helical" evidence="1">
    <location>
        <begin position="88"/>
        <end position="105"/>
    </location>
</feature>
<keyword evidence="4" id="KW-0645">Protease</keyword>
<evidence type="ECO:0000313" key="3">
    <source>
        <dbReference type="EMBL" id="MBA4538509.1"/>
    </source>
</evidence>
<evidence type="ECO:0000256" key="1">
    <source>
        <dbReference type="SAM" id="Phobius"/>
    </source>
</evidence>
<feature type="transmembrane region" description="Helical" evidence="1">
    <location>
        <begin position="244"/>
        <end position="264"/>
    </location>
</feature>
<dbReference type="EMBL" id="JAAIWN010000051">
    <property type="protein sequence ID" value="NEY82872.1"/>
    <property type="molecule type" value="Genomic_DNA"/>
</dbReference>
<gene>
    <name evidence="4" type="ORF">G4D64_15520</name>
    <name evidence="3" type="ORF">H1Z61_15565</name>
</gene>
<dbReference type="GO" id="GO:0004175">
    <property type="term" value="F:endopeptidase activity"/>
    <property type="evidence" value="ECO:0007669"/>
    <property type="project" value="UniProtKB-ARBA"/>
</dbReference>
<reference evidence="4 5" key="1">
    <citation type="submission" date="2020-02" db="EMBL/GenBank/DDBJ databases">
        <title>Bacillus aquiflavi sp. nov., isolated from yellow water of strong flavor Chinese baijiu in Yibin region of China.</title>
        <authorList>
            <person name="Xie J."/>
        </authorList>
    </citation>
    <scope>NUCLEOTIDE SEQUENCE [LARGE SCALE GENOMIC DNA]</scope>
    <source>
        <strain evidence="4 5">3H-10</strain>
    </source>
</reference>
<feature type="transmembrane region" description="Helical" evidence="1">
    <location>
        <begin position="205"/>
        <end position="238"/>
    </location>
</feature>
<feature type="transmembrane region" description="Helical" evidence="1">
    <location>
        <begin position="142"/>
        <end position="159"/>
    </location>
</feature>
<evidence type="ECO:0000313" key="5">
    <source>
        <dbReference type="Proteomes" id="UP000472971"/>
    </source>
</evidence>